<evidence type="ECO:0000313" key="2">
    <source>
        <dbReference type="Proteomes" id="UP001178461"/>
    </source>
</evidence>
<organism evidence="1 2">
    <name type="scientific">Podarcis lilfordi</name>
    <name type="common">Lilford's wall lizard</name>
    <dbReference type="NCBI Taxonomy" id="74358"/>
    <lineage>
        <taxon>Eukaryota</taxon>
        <taxon>Metazoa</taxon>
        <taxon>Chordata</taxon>
        <taxon>Craniata</taxon>
        <taxon>Vertebrata</taxon>
        <taxon>Euteleostomi</taxon>
        <taxon>Lepidosauria</taxon>
        <taxon>Squamata</taxon>
        <taxon>Bifurcata</taxon>
        <taxon>Unidentata</taxon>
        <taxon>Episquamata</taxon>
        <taxon>Laterata</taxon>
        <taxon>Lacertibaenia</taxon>
        <taxon>Lacertidae</taxon>
        <taxon>Podarcis</taxon>
    </lineage>
</organism>
<name>A0AA35P8B7_9SAUR</name>
<dbReference type="EMBL" id="OX395131">
    <property type="protein sequence ID" value="CAI5776665.1"/>
    <property type="molecule type" value="Genomic_DNA"/>
</dbReference>
<proteinExistence type="predicted"/>
<reference evidence="1" key="1">
    <citation type="submission" date="2022-12" db="EMBL/GenBank/DDBJ databases">
        <authorList>
            <person name="Alioto T."/>
            <person name="Alioto T."/>
            <person name="Gomez Garrido J."/>
        </authorList>
    </citation>
    <scope>NUCLEOTIDE SEQUENCE</scope>
</reference>
<gene>
    <name evidence="1" type="ORF">PODLI_1B035628</name>
</gene>
<evidence type="ECO:0000313" key="1">
    <source>
        <dbReference type="EMBL" id="CAI5776665.1"/>
    </source>
</evidence>
<dbReference type="Proteomes" id="UP001178461">
    <property type="component" value="Chromosome 6"/>
</dbReference>
<keyword evidence="2" id="KW-1185">Reference proteome</keyword>
<dbReference type="AlphaFoldDB" id="A0AA35P8B7"/>
<sequence>MSSISCFHATRRIVCIQDFVPVFAVLKSSPQLHNRVGTAFRADLGDGMGGNSCAHSDLTGYHSSALNARAEKGIVNSSGAVENPQMKPLNS</sequence>
<protein>
    <submittedName>
        <fullName evidence="1">Uncharacterized protein</fullName>
    </submittedName>
</protein>
<accession>A0AA35P8B7</accession>